<keyword evidence="2" id="KW-1185">Reference proteome</keyword>
<comment type="caution">
    <text evidence="1">The sequence shown here is derived from an EMBL/GenBank/DDBJ whole genome shotgun (WGS) entry which is preliminary data.</text>
</comment>
<evidence type="ECO:0000313" key="2">
    <source>
        <dbReference type="Proteomes" id="UP001060215"/>
    </source>
</evidence>
<dbReference type="Proteomes" id="UP001060215">
    <property type="component" value="Chromosome 8"/>
</dbReference>
<organism evidence="1 2">
    <name type="scientific">Camellia lanceoleosa</name>
    <dbReference type="NCBI Taxonomy" id="1840588"/>
    <lineage>
        <taxon>Eukaryota</taxon>
        <taxon>Viridiplantae</taxon>
        <taxon>Streptophyta</taxon>
        <taxon>Embryophyta</taxon>
        <taxon>Tracheophyta</taxon>
        <taxon>Spermatophyta</taxon>
        <taxon>Magnoliopsida</taxon>
        <taxon>eudicotyledons</taxon>
        <taxon>Gunneridae</taxon>
        <taxon>Pentapetalae</taxon>
        <taxon>asterids</taxon>
        <taxon>Ericales</taxon>
        <taxon>Theaceae</taxon>
        <taxon>Camellia</taxon>
    </lineage>
</organism>
<sequence>MSSLSRLIHRTFNTSLSSSSTPSQLNPNVVRYLSNVLYKERNLKKLVEKFKKSSESDRFQTKIGVYESTFCRPAFTKRFRWIEEILEIQKKYKDISKEVFIIRLISLYGKSGMFKQASKVFDEMPNYNVIALSNLSMPFWVLVSIRGNSIYFF</sequence>
<dbReference type="EMBL" id="CM045765">
    <property type="protein sequence ID" value="KAI7999254.1"/>
    <property type="molecule type" value="Genomic_DNA"/>
</dbReference>
<reference evidence="1 2" key="1">
    <citation type="journal article" date="2022" name="Plant J.">
        <title>Chromosome-level genome of Camellia lanceoleosa provides a valuable resource for understanding genome evolution and self-incompatibility.</title>
        <authorList>
            <person name="Gong W."/>
            <person name="Xiao S."/>
            <person name="Wang L."/>
            <person name="Liao Z."/>
            <person name="Chang Y."/>
            <person name="Mo W."/>
            <person name="Hu G."/>
            <person name="Li W."/>
            <person name="Zhao G."/>
            <person name="Zhu H."/>
            <person name="Hu X."/>
            <person name="Ji K."/>
            <person name="Xiang X."/>
            <person name="Song Q."/>
            <person name="Yuan D."/>
            <person name="Jin S."/>
            <person name="Zhang L."/>
        </authorList>
    </citation>
    <scope>NUCLEOTIDE SEQUENCE [LARGE SCALE GENOMIC DNA]</scope>
    <source>
        <strain evidence="1">SQ_2022a</strain>
    </source>
</reference>
<name>A0ACC0GEG9_9ERIC</name>
<proteinExistence type="predicted"/>
<gene>
    <name evidence="1" type="ORF">LOK49_LG09G01734</name>
</gene>
<accession>A0ACC0GEG9</accession>
<protein>
    <submittedName>
        <fullName evidence="1">Pentatricopeptide repeat-containing protein</fullName>
    </submittedName>
</protein>
<evidence type="ECO:0000313" key="1">
    <source>
        <dbReference type="EMBL" id="KAI7999254.1"/>
    </source>
</evidence>